<proteinExistence type="predicted"/>
<sequence>HRRDNRLLEAQKKRLLPEEFLSVDREIVVEGERRSKKMKRTLQTVQRGEIETVTVISSEQEPILNLPDLLMKLYEWDCEIHLHLLDTFFRGSCDGTNDSIRLEVFLHREFGERLASFYGHLTYAAWTKFHVVGLPKLGLHLQSGAGVTDVNKILSDNCGAETNTEPIK</sequence>
<feature type="non-terminal residue" evidence="2">
    <location>
        <position position="1"/>
    </location>
</feature>
<evidence type="ECO:0000313" key="1">
    <source>
        <dbReference type="Proteomes" id="UP000694843"/>
    </source>
</evidence>
<keyword evidence="1" id="KW-1185">Reference proteome</keyword>
<reference evidence="2" key="1">
    <citation type="submission" date="2025-08" db="UniProtKB">
        <authorList>
            <consortium name="RefSeq"/>
        </authorList>
    </citation>
    <scope>IDENTIFICATION</scope>
    <source>
        <tissue evidence="2">Whole organism</tissue>
    </source>
</reference>
<accession>A0A8B7P3Y1</accession>
<dbReference type="AlphaFoldDB" id="A0A8B7P3Y1"/>
<dbReference type="RefSeq" id="XP_018020665.1">
    <property type="nucleotide sequence ID" value="XM_018165176.1"/>
</dbReference>
<protein>
    <submittedName>
        <fullName evidence="2">Uncharacterized protein LOC108677026</fullName>
    </submittedName>
</protein>
<dbReference type="KEGG" id="hazt:108677026"/>
<name>A0A8B7P3Y1_HYAAZ</name>
<dbReference type="GeneID" id="108677026"/>
<dbReference type="Proteomes" id="UP000694843">
    <property type="component" value="Unplaced"/>
</dbReference>
<evidence type="ECO:0000313" key="2">
    <source>
        <dbReference type="RefSeq" id="XP_018020665.1"/>
    </source>
</evidence>
<organism evidence="1 2">
    <name type="scientific">Hyalella azteca</name>
    <name type="common">Amphipod</name>
    <dbReference type="NCBI Taxonomy" id="294128"/>
    <lineage>
        <taxon>Eukaryota</taxon>
        <taxon>Metazoa</taxon>
        <taxon>Ecdysozoa</taxon>
        <taxon>Arthropoda</taxon>
        <taxon>Crustacea</taxon>
        <taxon>Multicrustacea</taxon>
        <taxon>Malacostraca</taxon>
        <taxon>Eumalacostraca</taxon>
        <taxon>Peracarida</taxon>
        <taxon>Amphipoda</taxon>
        <taxon>Senticaudata</taxon>
        <taxon>Talitrida</taxon>
        <taxon>Talitroidea</taxon>
        <taxon>Hyalellidae</taxon>
        <taxon>Hyalella</taxon>
    </lineage>
</organism>
<gene>
    <name evidence="2" type="primary">LOC108677026</name>
</gene>